<accession>A0A9D4RAY0</accession>
<sequence length="68" mass="7497">MNVTTTHVSRNAATLMGRSPVLVTMDLNFHQTRNHVKLAWRARGAQIAQTHANASTRGPVTRLRAAYA</sequence>
<name>A0A9D4RAY0_DREPO</name>
<reference evidence="1" key="2">
    <citation type="submission" date="2020-11" db="EMBL/GenBank/DDBJ databases">
        <authorList>
            <person name="McCartney M.A."/>
            <person name="Auch B."/>
            <person name="Kono T."/>
            <person name="Mallez S."/>
            <person name="Becker A."/>
            <person name="Gohl D.M."/>
            <person name="Silverstein K.A.T."/>
            <person name="Koren S."/>
            <person name="Bechman K.B."/>
            <person name="Herman A."/>
            <person name="Abrahante J.E."/>
            <person name="Garbe J."/>
        </authorList>
    </citation>
    <scope>NUCLEOTIDE SEQUENCE</scope>
    <source>
        <strain evidence="1">Duluth1</strain>
        <tissue evidence="1">Whole animal</tissue>
    </source>
</reference>
<dbReference type="AlphaFoldDB" id="A0A9D4RAY0"/>
<gene>
    <name evidence="1" type="ORF">DPMN_024625</name>
</gene>
<proteinExistence type="predicted"/>
<organism evidence="1 2">
    <name type="scientific">Dreissena polymorpha</name>
    <name type="common">Zebra mussel</name>
    <name type="synonym">Mytilus polymorpha</name>
    <dbReference type="NCBI Taxonomy" id="45954"/>
    <lineage>
        <taxon>Eukaryota</taxon>
        <taxon>Metazoa</taxon>
        <taxon>Spiralia</taxon>
        <taxon>Lophotrochozoa</taxon>
        <taxon>Mollusca</taxon>
        <taxon>Bivalvia</taxon>
        <taxon>Autobranchia</taxon>
        <taxon>Heteroconchia</taxon>
        <taxon>Euheterodonta</taxon>
        <taxon>Imparidentia</taxon>
        <taxon>Neoheterodontei</taxon>
        <taxon>Myida</taxon>
        <taxon>Dreissenoidea</taxon>
        <taxon>Dreissenidae</taxon>
        <taxon>Dreissena</taxon>
    </lineage>
</organism>
<evidence type="ECO:0000313" key="2">
    <source>
        <dbReference type="Proteomes" id="UP000828390"/>
    </source>
</evidence>
<dbReference type="Proteomes" id="UP000828390">
    <property type="component" value="Unassembled WGS sequence"/>
</dbReference>
<protein>
    <submittedName>
        <fullName evidence="1">Uncharacterized protein</fullName>
    </submittedName>
</protein>
<keyword evidence="2" id="KW-1185">Reference proteome</keyword>
<comment type="caution">
    <text evidence="1">The sequence shown here is derived from an EMBL/GenBank/DDBJ whole genome shotgun (WGS) entry which is preliminary data.</text>
</comment>
<evidence type="ECO:0000313" key="1">
    <source>
        <dbReference type="EMBL" id="KAH3861691.1"/>
    </source>
</evidence>
<dbReference type="EMBL" id="JAIWYP010000002">
    <property type="protein sequence ID" value="KAH3861691.1"/>
    <property type="molecule type" value="Genomic_DNA"/>
</dbReference>
<reference evidence="1" key="1">
    <citation type="journal article" date="2019" name="bioRxiv">
        <title>The Genome of the Zebra Mussel, Dreissena polymorpha: A Resource for Invasive Species Research.</title>
        <authorList>
            <person name="McCartney M.A."/>
            <person name="Auch B."/>
            <person name="Kono T."/>
            <person name="Mallez S."/>
            <person name="Zhang Y."/>
            <person name="Obille A."/>
            <person name="Becker A."/>
            <person name="Abrahante J.E."/>
            <person name="Garbe J."/>
            <person name="Badalamenti J.P."/>
            <person name="Herman A."/>
            <person name="Mangelson H."/>
            <person name="Liachko I."/>
            <person name="Sullivan S."/>
            <person name="Sone E.D."/>
            <person name="Koren S."/>
            <person name="Silverstein K.A.T."/>
            <person name="Beckman K.B."/>
            <person name="Gohl D.M."/>
        </authorList>
    </citation>
    <scope>NUCLEOTIDE SEQUENCE</scope>
    <source>
        <strain evidence="1">Duluth1</strain>
        <tissue evidence="1">Whole animal</tissue>
    </source>
</reference>